<evidence type="ECO:0000259" key="7">
    <source>
        <dbReference type="Pfam" id="PF02770"/>
    </source>
</evidence>
<dbReference type="Pfam" id="PF02771">
    <property type="entry name" value="Acyl-CoA_dh_N"/>
    <property type="match status" value="1"/>
</dbReference>
<evidence type="ECO:0000259" key="8">
    <source>
        <dbReference type="Pfam" id="PF02771"/>
    </source>
</evidence>
<comment type="similarity">
    <text evidence="2 5">Belongs to the acyl-CoA dehydrogenase family.</text>
</comment>
<protein>
    <submittedName>
        <fullName evidence="9">Acyl-CoA dehydrogenase</fullName>
    </submittedName>
</protein>
<comment type="cofactor">
    <cofactor evidence="1 5">
        <name>FAD</name>
        <dbReference type="ChEBI" id="CHEBI:57692"/>
    </cofactor>
</comment>
<gene>
    <name evidence="9" type="ORF">QWY14_01545</name>
</gene>
<dbReference type="EMBL" id="JAUJWV010000001">
    <property type="protein sequence ID" value="MDN7240449.1"/>
    <property type="molecule type" value="Genomic_DNA"/>
</dbReference>
<dbReference type="Gene3D" id="2.40.110.10">
    <property type="entry name" value="Butyryl-CoA Dehydrogenase, subunit A, domain 2"/>
    <property type="match status" value="1"/>
</dbReference>
<reference evidence="9 10" key="1">
    <citation type="submission" date="2023-06" db="EMBL/GenBank/DDBJ databases">
        <title>Novel species in genus Planococcus.</title>
        <authorList>
            <person name="Ning S."/>
        </authorList>
    </citation>
    <scope>NUCLEOTIDE SEQUENCE [LARGE SCALE GENOMIC DNA]</scope>
    <source>
        <strain evidence="9 10">N028</strain>
    </source>
</reference>
<sequence length="379" mass="41551">MNFDLTQEQQMIKKTIKEFADKVVAPGAIERDRTKAFPKEIFKQLSDMGMMGLPFDEKYGGAGADTTSFAIVTEELSRACASTGITYSAHISLGGAPLNLYGTDEQKEKYLTPICTGESFGAFGLTEPNAGSDAGGTETRAVEDGDDWVINGSKVYITNASYAKHLAITAITGIKDGKKEISAIIVPTDAEGFTIIDNYEKMGLHSSNTTELVLENVRVPKENLLGKRGEGFKQFMVTLDGGRIGIAAMAVGIAQAAFNRALNYSKERKQFGKTLSEFQITQFKLADMAMKIELARNMVYKAAWLKDQGRPFTKEASMAKLYASEISMEVADEAIQIHGGYGYMKEYEVERYMRDAKLLEIGEGTSEVQRMVIAKQIGC</sequence>
<keyword evidence="3 5" id="KW-0285">Flavoprotein</keyword>
<dbReference type="InterPro" id="IPR013786">
    <property type="entry name" value="AcylCoA_DH/ox_N"/>
</dbReference>
<feature type="domain" description="Acyl-CoA oxidase/dehydrogenase middle" evidence="7">
    <location>
        <begin position="122"/>
        <end position="217"/>
    </location>
</feature>
<dbReference type="Pfam" id="PF02770">
    <property type="entry name" value="Acyl-CoA_dh_M"/>
    <property type="match status" value="1"/>
</dbReference>
<feature type="domain" description="Acyl-CoA dehydrogenase/oxidase N-terminal" evidence="8">
    <location>
        <begin position="6"/>
        <end position="118"/>
    </location>
</feature>
<dbReference type="RefSeq" id="WP_301722407.1">
    <property type="nucleotide sequence ID" value="NZ_JAUJWV010000001.1"/>
</dbReference>
<dbReference type="Pfam" id="PF00441">
    <property type="entry name" value="Acyl-CoA_dh_1"/>
    <property type="match status" value="1"/>
</dbReference>
<keyword evidence="4 5" id="KW-0274">FAD</keyword>
<evidence type="ECO:0000313" key="9">
    <source>
        <dbReference type="EMBL" id="MDN7240449.1"/>
    </source>
</evidence>
<dbReference type="InterPro" id="IPR036250">
    <property type="entry name" value="AcylCo_DH-like_C"/>
</dbReference>
<dbReference type="SUPFAM" id="SSF56645">
    <property type="entry name" value="Acyl-CoA dehydrogenase NM domain-like"/>
    <property type="match status" value="1"/>
</dbReference>
<dbReference type="PANTHER" id="PTHR43884:SF12">
    <property type="entry name" value="ISOVALERYL-COA DEHYDROGENASE, MITOCHONDRIAL-RELATED"/>
    <property type="match status" value="1"/>
</dbReference>
<evidence type="ECO:0000256" key="3">
    <source>
        <dbReference type="ARBA" id="ARBA00022630"/>
    </source>
</evidence>
<dbReference type="SUPFAM" id="SSF47203">
    <property type="entry name" value="Acyl-CoA dehydrogenase C-terminal domain-like"/>
    <property type="match status" value="1"/>
</dbReference>
<dbReference type="Gene3D" id="1.20.140.10">
    <property type="entry name" value="Butyryl-CoA Dehydrogenase, subunit A, domain 3"/>
    <property type="match status" value="1"/>
</dbReference>
<organism evidence="9 10">
    <name type="scientific">Planococcus shixiaomingii</name>
    <dbReference type="NCBI Taxonomy" id="3058393"/>
    <lineage>
        <taxon>Bacteria</taxon>
        <taxon>Bacillati</taxon>
        <taxon>Bacillota</taxon>
        <taxon>Bacilli</taxon>
        <taxon>Bacillales</taxon>
        <taxon>Caryophanaceae</taxon>
        <taxon>Planococcus</taxon>
    </lineage>
</organism>
<evidence type="ECO:0000256" key="5">
    <source>
        <dbReference type="RuleBase" id="RU362125"/>
    </source>
</evidence>
<dbReference type="PANTHER" id="PTHR43884">
    <property type="entry name" value="ACYL-COA DEHYDROGENASE"/>
    <property type="match status" value="1"/>
</dbReference>
<name>A0ABT8MXT4_9BACL</name>
<feature type="domain" description="Acyl-CoA dehydrogenase/oxidase C-terminal" evidence="6">
    <location>
        <begin position="229"/>
        <end position="377"/>
    </location>
</feature>
<comment type="caution">
    <text evidence="9">The sequence shown here is derived from an EMBL/GenBank/DDBJ whole genome shotgun (WGS) entry which is preliminary data.</text>
</comment>
<dbReference type="InterPro" id="IPR009075">
    <property type="entry name" value="AcylCo_DH/oxidase_C"/>
</dbReference>
<dbReference type="InterPro" id="IPR009100">
    <property type="entry name" value="AcylCoA_DH/oxidase_NM_dom_sf"/>
</dbReference>
<evidence type="ECO:0000256" key="4">
    <source>
        <dbReference type="ARBA" id="ARBA00022827"/>
    </source>
</evidence>
<dbReference type="InterPro" id="IPR006091">
    <property type="entry name" value="Acyl-CoA_Oxase/DH_mid-dom"/>
</dbReference>
<evidence type="ECO:0000256" key="2">
    <source>
        <dbReference type="ARBA" id="ARBA00009347"/>
    </source>
</evidence>
<dbReference type="PROSITE" id="PS00073">
    <property type="entry name" value="ACYL_COA_DH_2"/>
    <property type="match status" value="1"/>
</dbReference>
<proteinExistence type="inferred from homology"/>
<evidence type="ECO:0000259" key="6">
    <source>
        <dbReference type="Pfam" id="PF00441"/>
    </source>
</evidence>
<evidence type="ECO:0000256" key="1">
    <source>
        <dbReference type="ARBA" id="ARBA00001974"/>
    </source>
</evidence>
<keyword evidence="5" id="KW-0560">Oxidoreductase</keyword>
<dbReference type="CDD" id="cd01158">
    <property type="entry name" value="SCAD_SBCAD"/>
    <property type="match status" value="1"/>
</dbReference>
<dbReference type="InterPro" id="IPR006089">
    <property type="entry name" value="Acyl-CoA_DH_CS"/>
</dbReference>
<dbReference type="Proteomes" id="UP001172055">
    <property type="component" value="Unassembled WGS sequence"/>
</dbReference>
<evidence type="ECO:0000313" key="10">
    <source>
        <dbReference type="Proteomes" id="UP001172055"/>
    </source>
</evidence>
<dbReference type="InterPro" id="IPR037069">
    <property type="entry name" value="AcylCoA_DH/ox_N_sf"/>
</dbReference>
<keyword evidence="10" id="KW-1185">Reference proteome</keyword>
<accession>A0ABT8MXT4</accession>
<dbReference type="PROSITE" id="PS00072">
    <property type="entry name" value="ACYL_COA_DH_1"/>
    <property type="match status" value="1"/>
</dbReference>
<dbReference type="InterPro" id="IPR046373">
    <property type="entry name" value="Acyl-CoA_Oxase/DH_mid-dom_sf"/>
</dbReference>
<dbReference type="Gene3D" id="1.10.540.10">
    <property type="entry name" value="Acyl-CoA dehydrogenase/oxidase, N-terminal domain"/>
    <property type="match status" value="1"/>
</dbReference>
<dbReference type="PIRSF" id="PIRSF016578">
    <property type="entry name" value="HsaA"/>
    <property type="match status" value="1"/>
</dbReference>